<dbReference type="AlphaFoldDB" id="A0A942USQ4"/>
<dbReference type="PANTHER" id="PTHR43024">
    <property type="entry name" value="UDP-N-ACETYLMURAMOYL-TRIPEPTIDE--D-ALANYL-D-ALANINE LIGASE"/>
    <property type="match status" value="1"/>
</dbReference>
<accession>A0A942USQ4</accession>
<dbReference type="InterPro" id="IPR051046">
    <property type="entry name" value="MurCDEF_CellWall_CoF430Synth"/>
</dbReference>
<evidence type="ECO:0000256" key="2">
    <source>
        <dbReference type="ARBA" id="ARBA00022598"/>
    </source>
</evidence>
<dbReference type="RefSeq" id="WP_213099397.1">
    <property type="nucleotide sequence ID" value="NZ_JAGYPH010000003.1"/>
</dbReference>
<keyword evidence="9 10" id="KW-0961">Cell wall biogenesis/degradation</keyword>
<dbReference type="PANTHER" id="PTHR43024:SF1">
    <property type="entry name" value="UDP-N-ACETYLMURAMOYL-TRIPEPTIDE--D-ALANYL-D-ALANINE LIGASE"/>
    <property type="match status" value="1"/>
</dbReference>
<evidence type="ECO:0000256" key="10">
    <source>
        <dbReference type="HAMAP-Rule" id="MF_02019"/>
    </source>
</evidence>
<reference evidence="15 16" key="1">
    <citation type="submission" date="2021-05" db="EMBL/GenBank/DDBJ databases">
        <title>Novel Bacillus species.</title>
        <authorList>
            <person name="Liu G."/>
        </authorList>
    </citation>
    <scope>NUCLEOTIDE SEQUENCE [LARGE SCALE GENOMIC DNA]</scope>
    <source>
        <strain evidence="15 16">FJAT-49682</strain>
    </source>
</reference>
<evidence type="ECO:0000256" key="4">
    <source>
        <dbReference type="ARBA" id="ARBA00022741"/>
    </source>
</evidence>
<keyword evidence="4 10" id="KW-0547">Nucleotide-binding</keyword>
<evidence type="ECO:0000313" key="16">
    <source>
        <dbReference type="Proteomes" id="UP000676456"/>
    </source>
</evidence>
<evidence type="ECO:0000259" key="14">
    <source>
        <dbReference type="Pfam" id="PF08245"/>
    </source>
</evidence>
<dbReference type="Pfam" id="PF01225">
    <property type="entry name" value="Mur_ligase"/>
    <property type="match status" value="1"/>
</dbReference>
<dbReference type="EC" id="6.3.2.10" evidence="10 11"/>
<dbReference type="InterPro" id="IPR035911">
    <property type="entry name" value="MurE/MurF_N"/>
</dbReference>
<keyword evidence="7 10" id="KW-0573">Peptidoglycan synthesis</keyword>
<sequence length="460" mass="50235">MIKRTIAQLAEMIKVENDVSKFQNELINGVCIDTRKISSGNLFVPFKGENTDGHQHVEAALNNGAGAVLWQKDVPNPPENAPVLIVENTLLALQQLARSYRNELSAKVIGITGSNGKTTTKDIAAAVFSETFKVHKTEGNFNNHIGLPLTILGMEETTEIAILEMGMSGKGEISLLTRIARPDVAIITNIGEAHLLDLGSREAIAEAKLEIAEGLPKKGVLIYPGNEPLLIKKISGLKQFRTCTFGESAENDLYPEHISMSENGSTFTVSNLTKEPFNLPISGKHNVLNALSVLLAAKEFSLTAASMQAGLKAVKLSNMRMEWHHGKKGTSILNDAYNASPTAMRAVISMVENMDGNRDKIVVLGDMLELGDQEKFFHEQIGTELDPGKIKFVFTYGHLGKYIAEGAKKHFPEQRVFNFTDKAELVSTLIEKIEGNEIVLFKASRGIKLEEAVEALISKG</sequence>
<dbReference type="Pfam" id="PF08245">
    <property type="entry name" value="Mur_ligase_M"/>
    <property type="match status" value="1"/>
</dbReference>
<evidence type="ECO:0000256" key="8">
    <source>
        <dbReference type="ARBA" id="ARBA00023306"/>
    </source>
</evidence>
<feature type="domain" description="Mur ligase central" evidence="14">
    <location>
        <begin position="111"/>
        <end position="297"/>
    </location>
</feature>
<evidence type="ECO:0000256" key="9">
    <source>
        <dbReference type="ARBA" id="ARBA00023316"/>
    </source>
</evidence>
<name>A0A942USQ4_9BACI</name>
<dbReference type="Gene3D" id="3.90.190.20">
    <property type="entry name" value="Mur ligase, C-terminal domain"/>
    <property type="match status" value="1"/>
</dbReference>
<evidence type="ECO:0000259" key="12">
    <source>
        <dbReference type="Pfam" id="PF01225"/>
    </source>
</evidence>
<evidence type="ECO:0000256" key="11">
    <source>
        <dbReference type="RuleBase" id="RU004136"/>
    </source>
</evidence>
<dbReference type="InterPro" id="IPR000713">
    <property type="entry name" value="Mur_ligase_N"/>
</dbReference>
<dbReference type="Proteomes" id="UP000676456">
    <property type="component" value="Unassembled WGS sequence"/>
</dbReference>
<dbReference type="GO" id="GO:0005524">
    <property type="term" value="F:ATP binding"/>
    <property type="evidence" value="ECO:0007669"/>
    <property type="project" value="UniProtKB-UniRule"/>
</dbReference>
<dbReference type="GO" id="GO:0051301">
    <property type="term" value="P:cell division"/>
    <property type="evidence" value="ECO:0007669"/>
    <property type="project" value="UniProtKB-KW"/>
</dbReference>
<evidence type="ECO:0000313" key="15">
    <source>
        <dbReference type="EMBL" id="MBS4224381.1"/>
    </source>
</evidence>
<gene>
    <name evidence="10" type="primary">murF</name>
    <name evidence="15" type="ORF">KHA91_16795</name>
</gene>
<protein>
    <recommendedName>
        <fullName evidence="10 11">UDP-N-acetylmuramoyl-tripeptide--D-alanyl-D-alanine ligase</fullName>
        <ecNumber evidence="10 11">6.3.2.10</ecNumber>
    </recommendedName>
    <alternativeName>
        <fullName evidence="10">D-alanyl-D-alanine-adding enzyme</fullName>
    </alternativeName>
</protein>
<comment type="function">
    <text evidence="10 11">Involved in cell wall formation. Catalyzes the final step in the synthesis of UDP-N-acetylmuramoyl-pentapeptide, the precursor of murein.</text>
</comment>
<dbReference type="NCBIfam" id="TIGR01143">
    <property type="entry name" value="murF"/>
    <property type="match status" value="1"/>
</dbReference>
<dbReference type="Pfam" id="PF02875">
    <property type="entry name" value="Mur_ligase_C"/>
    <property type="match status" value="1"/>
</dbReference>
<evidence type="ECO:0000256" key="5">
    <source>
        <dbReference type="ARBA" id="ARBA00022840"/>
    </source>
</evidence>
<dbReference type="HAMAP" id="MF_02019">
    <property type="entry name" value="MurF"/>
    <property type="match status" value="1"/>
</dbReference>
<dbReference type="GO" id="GO:0005737">
    <property type="term" value="C:cytoplasm"/>
    <property type="evidence" value="ECO:0007669"/>
    <property type="project" value="UniProtKB-SubCell"/>
</dbReference>
<keyword evidence="5 10" id="KW-0067">ATP-binding</keyword>
<dbReference type="InterPro" id="IPR004101">
    <property type="entry name" value="Mur_ligase_C"/>
</dbReference>
<dbReference type="SUPFAM" id="SSF53244">
    <property type="entry name" value="MurD-like peptide ligases, peptide-binding domain"/>
    <property type="match status" value="1"/>
</dbReference>
<dbReference type="SUPFAM" id="SSF53623">
    <property type="entry name" value="MurD-like peptide ligases, catalytic domain"/>
    <property type="match status" value="1"/>
</dbReference>
<dbReference type="GO" id="GO:0071555">
    <property type="term" value="P:cell wall organization"/>
    <property type="evidence" value="ECO:0007669"/>
    <property type="project" value="UniProtKB-KW"/>
</dbReference>
<dbReference type="InterPro" id="IPR036565">
    <property type="entry name" value="Mur-like_cat_sf"/>
</dbReference>
<comment type="similarity">
    <text evidence="10">Belongs to the MurCDEF family. MurF subfamily.</text>
</comment>
<proteinExistence type="inferred from homology"/>
<comment type="catalytic activity">
    <reaction evidence="10 11">
        <text>D-alanyl-D-alanine + UDP-N-acetyl-alpha-D-muramoyl-L-alanyl-gamma-D-glutamyl-meso-2,6-diaminopimelate + ATP = UDP-N-acetyl-alpha-D-muramoyl-L-alanyl-gamma-D-glutamyl-meso-2,6-diaminopimeloyl-D-alanyl-D-alanine + ADP + phosphate + H(+)</text>
        <dbReference type="Rhea" id="RHEA:28374"/>
        <dbReference type="ChEBI" id="CHEBI:15378"/>
        <dbReference type="ChEBI" id="CHEBI:30616"/>
        <dbReference type="ChEBI" id="CHEBI:43474"/>
        <dbReference type="ChEBI" id="CHEBI:57822"/>
        <dbReference type="ChEBI" id="CHEBI:61386"/>
        <dbReference type="ChEBI" id="CHEBI:83905"/>
        <dbReference type="ChEBI" id="CHEBI:456216"/>
        <dbReference type="EC" id="6.3.2.10"/>
    </reaction>
</comment>
<feature type="domain" description="Mur ligase N-terminal catalytic" evidence="12">
    <location>
        <begin position="27"/>
        <end position="101"/>
    </location>
</feature>
<dbReference type="Gene3D" id="3.40.1190.10">
    <property type="entry name" value="Mur-like, catalytic domain"/>
    <property type="match status" value="1"/>
</dbReference>
<dbReference type="SUPFAM" id="SSF63418">
    <property type="entry name" value="MurE/MurF N-terminal domain"/>
    <property type="match status" value="1"/>
</dbReference>
<comment type="caution">
    <text evidence="15">The sequence shown here is derived from an EMBL/GenBank/DDBJ whole genome shotgun (WGS) entry which is preliminary data.</text>
</comment>
<keyword evidence="3 10" id="KW-0132">Cell division</keyword>
<keyword evidence="8 10" id="KW-0131">Cell cycle</keyword>
<dbReference type="GO" id="GO:0008360">
    <property type="term" value="P:regulation of cell shape"/>
    <property type="evidence" value="ECO:0007669"/>
    <property type="project" value="UniProtKB-KW"/>
</dbReference>
<dbReference type="EMBL" id="JAGYPN010000003">
    <property type="protein sequence ID" value="MBS4224381.1"/>
    <property type="molecule type" value="Genomic_DNA"/>
</dbReference>
<dbReference type="GO" id="GO:0047480">
    <property type="term" value="F:UDP-N-acetylmuramoyl-tripeptide-D-alanyl-D-alanine ligase activity"/>
    <property type="evidence" value="ECO:0007669"/>
    <property type="project" value="UniProtKB-UniRule"/>
</dbReference>
<keyword evidence="16" id="KW-1185">Reference proteome</keyword>
<keyword evidence="2 10" id="KW-0436">Ligase</keyword>
<feature type="domain" description="Mur ligase C-terminal" evidence="13">
    <location>
        <begin position="319"/>
        <end position="445"/>
    </location>
</feature>
<evidence type="ECO:0000259" key="13">
    <source>
        <dbReference type="Pfam" id="PF02875"/>
    </source>
</evidence>
<evidence type="ECO:0000256" key="1">
    <source>
        <dbReference type="ARBA" id="ARBA00022490"/>
    </source>
</evidence>
<feature type="binding site" evidence="10">
    <location>
        <begin position="113"/>
        <end position="119"/>
    </location>
    <ligand>
        <name>ATP</name>
        <dbReference type="ChEBI" id="CHEBI:30616"/>
    </ligand>
</feature>
<evidence type="ECO:0000256" key="3">
    <source>
        <dbReference type="ARBA" id="ARBA00022618"/>
    </source>
</evidence>
<dbReference type="Gene3D" id="3.40.1390.10">
    <property type="entry name" value="MurE/MurF, N-terminal domain"/>
    <property type="match status" value="1"/>
</dbReference>
<keyword evidence="6 10" id="KW-0133">Cell shape</keyword>
<dbReference type="GO" id="GO:0009252">
    <property type="term" value="P:peptidoglycan biosynthetic process"/>
    <property type="evidence" value="ECO:0007669"/>
    <property type="project" value="UniProtKB-UniRule"/>
</dbReference>
<dbReference type="InterPro" id="IPR005863">
    <property type="entry name" value="UDP-N-AcMur_synth"/>
</dbReference>
<comment type="pathway">
    <text evidence="10 11">Cell wall biogenesis; peptidoglycan biosynthesis.</text>
</comment>
<dbReference type="InterPro" id="IPR013221">
    <property type="entry name" value="Mur_ligase_cen"/>
</dbReference>
<evidence type="ECO:0000256" key="6">
    <source>
        <dbReference type="ARBA" id="ARBA00022960"/>
    </source>
</evidence>
<dbReference type="InterPro" id="IPR036615">
    <property type="entry name" value="Mur_ligase_C_dom_sf"/>
</dbReference>
<organism evidence="15 16">
    <name type="scientific">Lederbergia citrea</name>
    <dbReference type="NCBI Taxonomy" id="2833581"/>
    <lineage>
        <taxon>Bacteria</taxon>
        <taxon>Bacillati</taxon>
        <taxon>Bacillota</taxon>
        <taxon>Bacilli</taxon>
        <taxon>Bacillales</taxon>
        <taxon>Bacillaceae</taxon>
        <taxon>Lederbergia</taxon>
    </lineage>
</organism>
<evidence type="ECO:0000256" key="7">
    <source>
        <dbReference type="ARBA" id="ARBA00022984"/>
    </source>
</evidence>
<comment type="subcellular location">
    <subcellularLocation>
        <location evidence="10 11">Cytoplasm</location>
    </subcellularLocation>
</comment>
<keyword evidence="1 10" id="KW-0963">Cytoplasm</keyword>